<dbReference type="InterPro" id="IPR017911">
    <property type="entry name" value="MacB-like_ATP-bd"/>
</dbReference>
<dbReference type="InterPro" id="IPR003439">
    <property type="entry name" value="ABC_transporter-like_ATP-bd"/>
</dbReference>
<keyword evidence="3 6" id="KW-0067">ATP-binding</keyword>
<dbReference type="FunFam" id="3.40.50.300:FF:000032">
    <property type="entry name" value="Export ABC transporter ATP-binding protein"/>
    <property type="match status" value="1"/>
</dbReference>
<evidence type="ECO:0000256" key="3">
    <source>
        <dbReference type="ARBA" id="ARBA00022840"/>
    </source>
</evidence>
<dbReference type="GO" id="GO:0005524">
    <property type="term" value="F:ATP binding"/>
    <property type="evidence" value="ECO:0007669"/>
    <property type="project" value="UniProtKB-KW"/>
</dbReference>
<protein>
    <submittedName>
        <fullName evidence="6">ABC transporter ATP-binding protein</fullName>
    </submittedName>
</protein>
<dbReference type="InterPro" id="IPR017871">
    <property type="entry name" value="ABC_transporter-like_CS"/>
</dbReference>
<keyword evidence="2" id="KW-0547">Nucleotide-binding</keyword>
<evidence type="ECO:0000256" key="4">
    <source>
        <dbReference type="SAM" id="MobiDB-lite"/>
    </source>
</evidence>
<dbReference type="PANTHER" id="PTHR24220:SF376">
    <property type="entry name" value="ABC TRANSPORTER"/>
    <property type="match status" value="1"/>
</dbReference>
<dbReference type="PANTHER" id="PTHR24220">
    <property type="entry name" value="IMPORT ATP-BINDING PROTEIN"/>
    <property type="match status" value="1"/>
</dbReference>
<dbReference type="eggNOG" id="COG1136">
    <property type="taxonomic scope" value="Bacteria"/>
</dbReference>
<dbReference type="GO" id="GO:0098796">
    <property type="term" value="C:membrane protein complex"/>
    <property type="evidence" value="ECO:0007669"/>
    <property type="project" value="UniProtKB-ARBA"/>
</dbReference>
<proteinExistence type="predicted"/>
<name>B0CA38_ACAM1</name>
<dbReference type="Proteomes" id="UP000000268">
    <property type="component" value="Chromosome"/>
</dbReference>
<evidence type="ECO:0000313" key="7">
    <source>
        <dbReference type="Proteomes" id="UP000000268"/>
    </source>
</evidence>
<dbReference type="InterPro" id="IPR003593">
    <property type="entry name" value="AAA+_ATPase"/>
</dbReference>
<dbReference type="GO" id="GO:0016887">
    <property type="term" value="F:ATP hydrolysis activity"/>
    <property type="evidence" value="ECO:0007669"/>
    <property type="project" value="InterPro"/>
</dbReference>
<reference evidence="6 7" key="1">
    <citation type="journal article" date="2008" name="Proc. Natl. Acad. Sci. U.S.A.">
        <title>Niche adaptation and genome expansion in the chlorophyll d-producing cyanobacterium Acaryochloris marina.</title>
        <authorList>
            <person name="Swingley W.D."/>
            <person name="Chen M."/>
            <person name="Cheung P.C."/>
            <person name="Conrad A.L."/>
            <person name="Dejesa L.C."/>
            <person name="Hao J."/>
            <person name="Honchak B.M."/>
            <person name="Karbach L.E."/>
            <person name="Kurdoglu A."/>
            <person name="Lahiri S."/>
            <person name="Mastrian S.D."/>
            <person name="Miyashita H."/>
            <person name="Page L."/>
            <person name="Ramakrishna P."/>
            <person name="Satoh S."/>
            <person name="Sattley W.M."/>
            <person name="Shimada Y."/>
            <person name="Taylor H.L."/>
            <person name="Tomo T."/>
            <person name="Tsuchiya T."/>
            <person name="Wang Z.T."/>
            <person name="Raymond J."/>
            <person name="Mimuro M."/>
            <person name="Blankenship R.E."/>
            <person name="Touchman J.W."/>
        </authorList>
    </citation>
    <scope>NUCLEOTIDE SEQUENCE [LARGE SCALE GENOMIC DNA]</scope>
    <source>
        <strain evidence="7">MBIC 11017</strain>
    </source>
</reference>
<organism evidence="6 7">
    <name type="scientific">Acaryochloris marina (strain MBIC 11017)</name>
    <dbReference type="NCBI Taxonomy" id="329726"/>
    <lineage>
        <taxon>Bacteria</taxon>
        <taxon>Bacillati</taxon>
        <taxon>Cyanobacteriota</taxon>
        <taxon>Cyanophyceae</taxon>
        <taxon>Acaryochloridales</taxon>
        <taxon>Acaryochloridaceae</taxon>
        <taxon>Acaryochloris</taxon>
    </lineage>
</organism>
<dbReference type="GO" id="GO:0022857">
    <property type="term" value="F:transmembrane transporter activity"/>
    <property type="evidence" value="ECO:0007669"/>
    <property type="project" value="TreeGrafter"/>
</dbReference>
<dbReference type="CDD" id="cd03255">
    <property type="entry name" value="ABC_MJ0796_LolCDE_FtsE"/>
    <property type="match status" value="1"/>
</dbReference>
<dbReference type="STRING" id="329726.AM1_1601"/>
<keyword evidence="7" id="KW-1185">Reference proteome</keyword>
<dbReference type="SUPFAM" id="SSF52540">
    <property type="entry name" value="P-loop containing nucleoside triphosphate hydrolases"/>
    <property type="match status" value="1"/>
</dbReference>
<dbReference type="KEGG" id="amr:AM1_1601"/>
<dbReference type="GO" id="GO:0005886">
    <property type="term" value="C:plasma membrane"/>
    <property type="evidence" value="ECO:0007669"/>
    <property type="project" value="TreeGrafter"/>
</dbReference>
<dbReference type="Pfam" id="PF00005">
    <property type="entry name" value="ABC_tran"/>
    <property type="match status" value="1"/>
</dbReference>
<dbReference type="AlphaFoldDB" id="B0CA38"/>
<dbReference type="PROSITE" id="PS50893">
    <property type="entry name" value="ABC_TRANSPORTER_2"/>
    <property type="match status" value="1"/>
</dbReference>
<feature type="domain" description="ABC transporter" evidence="5">
    <location>
        <begin position="30"/>
        <end position="260"/>
    </location>
</feature>
<evidence type="ECO:0000256" key="1">
    <source>
        <dbReference type="ARBA" id="ARBA00022448"/>
    </source>
</evidence>
<dbReference type="SMART" id="SM00382">
    <property type="entry name" value="AAA"/>
    <property type="match status" value="1"/>
</dbReference>
<feature type="region of interest" description="Disordered" evidence="4">
    <location>
        <begin position="1"/>
        <end position="21"/>
    </location>
</feature>
<evidence type="ECO:0000313" key="6">
    <source>
        <dbReference type="EMBL" id="ABW26625.1"/>
    </source>
</evidence>
<dbReference type="EMBL" id="CP000828">
    <property type="protein sequence ID" value="ABW26625.1"/>
    <property type="molecule type" value="Genomic_DNA"/>
</dbReference>
<dbReference type="InterPro" id="IPR015854">
    <property type="entry name" value="ABC_transpr_LolD-like"/>
</dbReference>
<dbReference type="HOGENOM" id="CLU_000604_1_22_3"/>
<dbReference type="OrthoDB" id="508204at2"/>
<gene>
    <name evidence="6" type="ordered locus">AM1_1601</name>
</gene>
<evidence type="ECO:0000259" key="5">
    <source>
        <dbReference type="PROSITE" id="PS50893"/>
    </source>
</evidence>
<dbReference type="InterPro" id="IPR027417">
    <property type="entry name" value="P-loop_NTPase"/>
</dbReference>
<sequence>MQLAFRQRPQPMTLMTSTPDTAGDLATPAIQAKGIEMAFQVGDQQFKVLKGIDLEIKTGDVELLMGPSGSGKTTLLSILGGILTPTSGQVSLLGQSITGLPRHKLSKFRLQNIGFIFQGFNLFPALTAAENIEATLNLKGIRGRAAKKQSIKLLRQVGLADKTRSLPRDLSGGQKQRVAIARALAGNPKLILADEPTAALDSQRGHTIMELLRKLAKEEGCTVLMVTHDPRIMDIADRVVYVEDGLITPKPANPSFVHES</sequence>
<dbReference type="PROSITE" id="PS00211">
    <property type="entry name" value="ABC_TRANSPORTER_1"/>
    <property type="match status" value="1"/>
</dbReference>
<accession>B0CA38</accession>
<keyword evidence="1" id="KW-0813">Transport</keyword>
<dbReference type="Gene3D" id="3.40.50.300">
    <property type="entry name" value="P-loop containing nucleotide triphosphate hydrolases"/>
    <property type="match status" value="1"/>
</dbReference>
<evidence type="ECO:0000256" key="2">
    <source>
        <dbReference type="ARBA" id="ARBA00022741"/>
    </source>
</evidence>